<dbReference type="Proteomes" id="UP000003688">
    <property type="component" value="Unassembled WGS sequence"/>
</dbReference>
<dbReference type="Pfam" id="PF03572">
    <property type="entry name" value="Peptidase_S41"/>
    <property type="match status" value="1"/>
</dbReference>
<dbReference type="PROSITE" id="PS50106">
    <property type="entry name" value="PDZ"/>
    <property type="match status" value="1"/>
</dbReference>
<dbReference type="Gene3D" id="3.90.226.10">
    <property type="entry name" value="2-enoyl-CoA Hydratase, Chain A, domain 1"/>
    <property type="match status" value="1"/>
</dbReference>
<comment type="similarity">
    <text evidence="1 6">Belongs to the peptidase S41A family.</text>
</comment>
<keyword evidence="5" id="KW-0802">TPR repeat</keyword>
<dbReference type="EC" id="3.4.21.102" evidence="9"/>
<feature type="chain" id="PRO_5002894755" evidence="7">
    <location>
        <begin position="26"/>
        <end position="503"/>
    </location>
</feature>
<organism evidence="9 10">
    <name type="scientific">Pedosphaera parvula (strain Ellin514)</name>
    <dbReference type="NCBI Taxonomy" id="320771"/>
    <lineage>
        <taxon>Bacteria</taxon>
        <taxon>Pseudomonadati</taxon>
        <taxon>Verrucomicrobiota</taxon>
        <taxon>Pedosphaerae</taxon>
        <taxon>Pedosphaerales</taxon>
        <taxon>Pedosphaeraceae</taxon>
        <taxon>Pedosphaera</taxon>
    </lineage>
</organism>
<dbReference type="GO" id="GO:0004252">
    <property type="term" value="F:serine-type endopeptidase activity"/>
    <property type="evidence" value="ECO:0007669"/>
    <property type="project" value="UniProtKB-EC"/>
</dbReference>
<dbReference type="GO" id="GO:0030288">
    <property type="term" value="C:outer membrane-bounded periplasmic space"/>
    <property type="evidence" value="ECO:0007669"/>
    <property type="project" value="TreeGrafter"/>
</dbReference>
<evidence type="ECO:0000256" key="6">
    <source>
        <dbReference type="RuleBase" id="RU004404"/>
    </source>
</evidence>
<protein>
    <submittedName>
        <fullName evidence="9">Carboxyl-terminal protease</fullName>
        <ecNumber evidence="9">3.4.21.102</ecNumber>
    </submittedName>
</protein>
<accession>B9XFJ1</accession>
<evidence type="ECO:0000256" key="7">
    <source>
        <dbReference type="SAM" id="SignalP"/>
    </source>
</evidence>
<dbReference type="PROSITE" id="PS50005">
    <property type="entry name" value="TPR"/>
    <property type="match status" value="1"/>
</dbReference>
<dbReference type="InterPro" id="IPR019734">
    <property type="entry name" value="TPR_rpt"/>
</dbReference>
<dbReference type="SUPFAM" id="SSF48452">
    <property type="entry name" value="TPR-like"/>
    <property type="match status" value="1"/>
</dbReference>
<dbReference type="InterPro" id="IPR036034">
    <property type="entry name" value="PDZ_sf"/>
</dbReference>
<name>B9XFJ1_PEDPL</name>
<keyword evidence="3 6" id="KW-0378">Hydrolase</keyword>
<dbReference type="SMART" id="SM00228">
    <property type="entry name" value="PDZ"/>
    <property type="match status" value="1"/>
</dbReference>
<dbReference type="InterPro" id="IPR001478">
    <property type="entry name" value="PDZ"/>
</dbReference>
<evidence type="ECO:0000256" key="4">
    <source>
        <dbReference type="ARBA" id="ARBA00022825"/>
    </source>
</evidence>
<evidence type="ECO:0000256" key="2">
    <source>
        <dbReference type="ARBA" id="ARBA00022670"/>
    </source>
</evidence>
<dbReference type="PANTHER" id="PTHR32060:SF30">
    <property type="entry name" value="CARBOXY-TERMINAL PROCESSING PROTEASE CTPA"/>
    <property type="match status" value="1"/>
</dbReference>
<dbReference type="SUPFAM" id="SSF52096">
    <property type="entry name" value="ClpP/crotonase"/>
    <property type="match status" value="1"/>
</dbReference>
<evidence type="ECO:0000313" key="10">
    <source>
        <dbReference type="Proteomes" id="UP000003688"/>
    </source>
</evidence>
<dbReference type="InterPro" id="IPR004447">
    <property type="entry name" value="Peptidase_S41A"/>
</dbReference>
<evidence type="ECO:0000256" key="1">
    <source>
        <dbReference type="ARBA" id="ARBA00009179"/>
    </source>
</evidence>
<keyword evidence="2 6" id="KW-0645">Protease</keyword>
<dbReference type="GO" id="GO:0007165">
    <property type="term" value="P:signal transduction"/>
    <property type="evidence" value="ECO:0007669"/>
    <property type="project" value="TreeGrafter"/>
</dbReference>
<dbReference type="InterPro" id="IPR005151">
    <property type="entry name" value="Tail-specific_protease"/>
</dbReference>
<dbReference type="Gene3D" id="3.30.750.44">
    <property type="match status" value="1"/>
</dbReference>
<feature type="repeat" description="TPR" evidence="5">
    <location>
        <begin position="64"/>
        <end position="97"/>
    </location>
</feature>
<comment type="caution">
    <text evidence="9">The sequence shown here is derived from an EMBL/GenBank/DDBJ whole genome shotgun (WGS) entry which is preliminary data.</text>
</comment>
<dbReference type="InterPro" id="IPR041489">
    <property type="entry name" value="PDZ_6"/>
</dbReference>
<dbReference type="Gene3D" id="1.25.40.10">
    <property type="entry name" value="Tetratricopeptide repeat domain"/>
    <property type="match status" value="1"/>
</dbReference>
<dbReference type="InterPro" id="IPR011990">
    <property type="entry name" value="TPR-like_helical_dom_sf"/>
</dbReference>
<evidence type="ECO:0000313" key="9">
    <source>
        <dbReference type="EMBL" id="EEF61355.1"/>
    </source>
</evidence>
<feature type="signal peptide" evidence="7">
    <location>
        <begin position="1"/>
        <end position="25"/>
    </location>
</feature>
<dbReference type="SMART" id="SM00245">
    <property type="entry name" value="TSPc"/>
    <property type="match status" value="1"/>
</dbReference>
<feature type="domain" description="PDZ" evidence="8">
    <location>
        <begin position="168"/>
        <end position="261"/>
    </location>
</feature>
<dbReference type="Pfam" id="PF13174">
    <property type="entry name" value="TPR_6"/>
    <property type="match status" value="1"/>
</dbReference>
<evidence type="ECO:0000259" key="8">
    <source>
        <dbReference type="PROSITE" id="PS50106"/>
    </source>
</evidence>
<reference evidence="9 10" key="1">
    <citation type="journal article" date="2011" name="J. Bacteriol.">
        <title>Genome sequence of 'Pedosphaera parvula' Ellin514, an aerobic Verrucomicrobial isolate from pasture soil.</title>
        <authorList>
            <person name="Kant R."/>
            <person name="van Passel M.W."/>
            <person name="Sangwan P."/>
            <person name="Palva A."/>
            <person name="Lucas S."/>
            <person name="Copeland A."/>
            <person name="Lapidus A."/>
            <person name="Glavina Del Rio T."/>
            <person name="Dalin E."/>
            <person name="Tice H."/>
            <person name="Bruce D."/>
            <person name="Goodwin L."/>
            <person name="Pitluck S."/>
            <person name="Chertkov O."/>
            <person name="Larimer F.W."/>
            <person name="Land M.L."/>
            <person name="Hauser L."/>
            <person name="Brettin T.S."/>
            <person name="Detter J.C."/>
            <person name="Han S."/>
            <person name="de Vos W.M."/>
            <person name="Janssen P.H."/>
            <person name="Smidt H."/>
        </authorList>
    </citation>
    <scope>NUCLEOTIDE SEQUENCE [LARGE SCALE GENOMIC DNA]</scope>
    <source>
        <strain evidence="9 10">Ellin514</strain>
    </source>
</reference>
<dbReference type="InterPro" id="IPR029045">
    <property type="entry name" value="ClpP/crotonase-like_dom_sf"/>
</dbReference>
<dbReference type="PANTHER" id="PTHR32060">
    <property type="entry name" value="TAIL-SPECIFIC PROTEASE"/>
    <property type="match status" value="1"/>
</dbReference>
<dbReference type="STRING" id="320771.Cflav_PD4376"/>
<evidence type="ECO:0000256" key="3">
    <source>
        <dbReference type="ARBA" id="ARBA00022801"/>
    </source>
</evidence>
<dbReference type="OrthoDB" id="9812068at2"/>
<keyword evidence="4 6" id="KW-0720">Serine protease</keyword>
<dbReference type="NCBIfam" id="TIGR00225">
    <property type="entry name" value="prc"/>
    <property type="match status" value="1"/>
</dbReference>
<evidence type="ECO:0000256" key="5">
    <source>
        <dbReference type="PROSITE-ProRule" id="PRU00339"/>
    </source>
</evidence>
<proteinExistence type="inferred from homology"/>
<sequence precursor="true">MKTKLLLALGLVAFLGMASAGAASADELLEKGIYTEETKGELETASQIYEQIVEDAKADRSLVAQAQLRLGLCQLKLGNRPKAISALERLTQEFPDKDKLLALVDDQMPALLEELVKQIEQNYIQEVDRSELVETAIRAIIGKLDARGGFLRVGDMEFLGTNAVAEMNVNLEQQIAGVGATLKVDEATGEIVITAPLRHSPAWKAGIKPGDRIVQIDGVKVPDEEKLAGAVKRIRGPVGTVVRLTVKRLDQSLEFKLTRDNVRLSSVKGDHYKTDDTWNFILDAEHKLGYVKLTYVGKQSPQEMEAALKGLQAGGIKGLILDLRNNPGGSLSEAIAIADQFVESGTIVTVKGRSGEKAYEAKREGTYGGFPMVLLVNRHTASAAEIIAACLQDHQRAVVVGERTYGQAIVRALFPLKSGVGSLKLPVSAYYRPSGKNVNRFPGFTDADDWGVKPDEGYEIIFTDDELKQYEKAHNEENPSEASKAEFRDRQLEKALAYLRAQP</sequence>
<keyword evidence="7" id="KW-0732">Signal</keyword>
<dbReference type="AlphaFoldDB" id="B9XFJ1"/>
<dbReference type="RefSeq" id="WP_007414587.1">
    <property type="nucleotide sequence ID" value="NZ_ABOX02000010.1"/>
</dbReference>
<dbReference type="Pfam" id="PF17820">
    <property type="entry name" value="PDZ_6"/>
    <property type="match status" value="1"/>
</dbReference>
<dbReference type="SUPFAM" id="SSF50156">
    <property type="entry name" value="PDZ domain-like"/>
    <property type="match status" value="1"/>
</dbReference>
<gene>
    <name evidence="9" type="ORF">Cflav_PD4376</name>
</gene>
<dbReference type="EMBL" id="ABOX02000010">
    <property type="protein sequence ID" value="EEF61355.1"/>
    <property type="molecule type" value="Genomic_DNA"/>
</dbReference>
<dbReference type="GO" id="GO:0006508">
    <property type="term" value="P:proteolysis"/>
    <property type="evidence" value="ECO:0007669"/>
    <property type="project" value="UniProtKB-KW"/>
</dbReference>
<keyword evidence="10" id="KW-1185">Reference proteome</keyword>
<dbReference type="Gene3D" id="2.30.42.10">
    <property type="match status" value="1"/>
</dbReference>
<dbReference type="CDD" id="cd06782">
    <property type="entry name" value="cpPDZ_CPP-like"/>
    <property type="match status" value="1"/>
</dbReference>
<dbReference type="CDD" id="cd07560">
    <property type="entry name" value="Peptidase_S41_CPP"/>
    <property type="match status" value="1"/>
</dbReference>